<evidence type="ECO:0000259" key="8">
    <source>
        <dbReference type="PROSITE" id="PS00624"/>
    </source>
</evidence>
<dbReference type="RefSeq" id="WP_043353753.1">
    <property type="nucleotide sequence ID" value="NZ_CP010537.1"/>
</dbReference>
<dbReference type="Proteomes" id="UP000031843">
    <property type="component" value="Chromosome secondary"/>
</dbReference>
<dbReference type="AlphaFoldDB" id="A0A0C4YNZ5"/>
<dbReference type="OrthoDB" id="9785276at2"/>
<dbReference type="PIRSF" id="PIRSF000137">
    <property type="entry name" value="Alcohol_oxidase"/>
    <property type="match status" value="1"/>
</dbReference>
<dbReference type="InterPro" id="IPR000172">
    <property type="entry name" value="GMC_OxRdtase_N"/>
</dbReference>
<dbReference type="Gene3D" id="3.30.560.10">
    <property type="entry name" value="Glucose Oxidase, domain 3"/>
    <property type="match status" value="1"/>
</dbReference>
<feature type="binding site" evidence="5">
    <location>
        <position position="225"/>
    </location>
    <ligand>
        <name>FAD</name>
        <dbReference type="ChEBI" id="CHEBI:57692"/>
    </ligand>
</feature>
<dbReference type="SUPFAM" id="SSF51905">
    <property type="entry name" value="FAD/NAD(P)-binding domain"/>
    <property type="match status" value="1"/>
</dbReference>
<dbReference type="PANTHER" id="PTHR11552">
    <property type="entry name" value="GLUCOSE-METHANOL-CHOLINE GMC OXIDOREDUCTASE"/>
    <property type="match status" value="1"/>
</dbReference>
<keyword evidence="3 6" id="KW-0285">Flavoprotein</keyword>
<evidence type="ECO:0000256" key="4">
    <source>
        <dbReference type="ARBA" id="ARBA00022827"/>
    </source>
</evidence>
<evidence type="ECO:0000259" key="7">
    <source>
        <dbReference type="PROSITE" id="PS00623"/>
    </source>
</evidence>
<dbReference type="Pfam" id="PF00732">
    <property type="entry name" value="GMC_oxred_N"/>
    <property type="match status" value="1"/>
</dbReference>
<evidence type="ECO:0000313" key="10">
    <source>
        <dbReference type="Proteomes" id="UP000031843"/>
    </source>
</evidence>
<dbReference type="InterPro" id="IPR036188">
    <property type="entry name" value="FAD/NAD-bd_sf"/>
</dbReference>
<dbReference type="EMBL" id="CP010537">
    <property type="protein sequence ID" value="AJG22326.1"/>
    <property type="molecule type" value="Genomic_DNA"/>
</dbReference>
<protein>
    <submittedName>
        <fullName evidence="9">Choline dehydrogenase</fullName>
        <ecNumber evidence="9">1.1.99.1</ecNumber>
    </submittedName>
</protein>
<dbReference type="EC" id="1.1.99.1" evidence="9"/>
<dbReference type="PANTHER" id="PTHR11552:SF147">
    <property type="entry name" value="CHOLINE DEHYDROGENASE, MITOCHONDRIAL"/>
    <property type="match status" value="1"/>
</dbReference>
<comment type="similarity">
    <text evidence="2 6">Belongs to the GMC oxidoreductase family.</text>
</comment>
<dbReference type="Gene3D" id="3.50.50.60">
    <property type="entry name" value="FAD/NAD(P)-binding domain"/>
    <property type="match status" value="1"/>
</dbReference>
<keyword evidence="10" id="KW-1185">Reference proteome</keyword>
<accession>A0A0C4YNZ5</accession>
<evidence type="ECO:0000313" key="9">
    <source>
        <dbReference type="EMBL" id="AJG22326.1"/>
    </source>
</evidence>
<dbReference type="GO" id="GO:0008812">
    <property type="term" value="F:choline dehydrogenase activity"/>
    <property type="evidence" value="ECO:0007669"/>
    <property type="project" value="UniProtKB-EC"/>
</dbReference>
<evidence type="ECO:0000256" key="6">
    <source>
        <dbReference type="RuleBase" id="RU003968"/>
    </source>
</evidence>
<gene>
    <name evidence="9" type="ORF">RR42_s0735</name>
</gene>
<feature type="domain" description="Glucose-methanol-choline oxidoreductase N-terminal" evidence="8">
    <location>
        <begin position="260"/>
        <end position="274"/>
    </location>
</feature>
<evidence type="ECO:0000256" key="1">
    <source>
        <dbReference type="ARBA" id="ARBA00001974"/>
    </source>
</evidence>
<sequence length="541" mass="59297">MNSSTHDTEFDYIVVGAGSAGCVLANRLSASPNVSVLLLEAGKDAEPFWVRTPAGVGNLFFNERLNWKFFTEPEANLGDRQVYWPRGKILGGSSSINGMVYVRGFASDYDRWQAQGNPGWAWSDVLPYFKRAEHNDYGASESRGVGGPLHVSFPHRQHPTTEAFVRAGAAVGLTRHDDVVAGGDAEGVGYLQHTIGEGRRWSSAHAYVRPVRQRTNLAIESEAVVTRLHLDGRCVVGVEYIRRGQSRTIRARREVILSAGAIGSPHLLMLSGIGPPDHLQEMGVRVRHALPGVGCNLQDHLAINACYEVRKDASLNAALSGWHKYLNGVDYLLHRRGPLAIGASHAVAFVCSSTSIKVPDIQLSFRPLSFAFDSKNKLRMHTFAGVQFASAMLRPRSRGQILLRSPNPFDAPVIHANYLTDPDDMRVMVATLEWTRRLAATAPLADMVVREYLPGENVRSASEVVEFIRRSSQTLFHPAGTCKMGSDSLAVVDERLRVRGIENLRVVDASVMPTIVSGNTNAPTIMIAEKASDMILEDARS</sequence>
<dbReference type="InterPro" id="IPR012132">
    <property type="entry name" value="GMC_OxRdtase"/>
</dbReference>
<keyword evidence="9" id="KW-0560">Oxidoreductase</keyword>
<comment type="cofactor">
    <cofactor evidence="1 5">
        <name>FAD</name>
        <dbReference type="ChEBI" id="CHEBI:57692"/>
    </cofactor>
</comment>
<dbReference type="GO" id="GO:0050660">
    <property type="term" value="F:flavin adenine dinucleotide binding"/>
    <property type="evidence" value="ECO:0007669"/>
    <property type="project" value="InterPro"/>
</dbReference>
<keyword evidence="4 5" id="KW-0274">FAD</keyword>
<evidence type="ECO:0000256" key="5">
    <source>
        <dbReference type="PIRSR" id="PIRSR000137-2"/>
    </source>
</evidence>
<dbReference type="InterPro" id="IPR007867">
    <property type="entry name" value="GMC_OxRtase_C"/>
</dbReference>
<evidence type="ECO:0000256" key="2">
    <source>
        <dbReference type="ARBA" id="ARBA00010790"/>
    </source>
</evidence>
<dbReference type="KEGG" id="cbw:RR42_s0735"/>
<reference evidence="9 10" key="1">
    <citation type="journal article" date="2015" name="Genome Announc.">
        <title>Complete Genome Sequence of Cupriavidus basilensis 4G11, Isolated from the Oak Ridge Field Research Center Site.</title>
        <authorList>
            <person name="Ray J."/>
            <person name="Waters R.J."/>
            <person name="Skerker J.M."/>
            <person name="Kuehl J.V."/>
            <person name="Price M.N."/>
            <person name="Huang J."/>
            <person name="Chakraborty R."/>
            <person name="Arkin A.P."/>
            <person name="Deutschbauer A."/>
        </authorList>
    </citation>
    <scope>NUCLEOTIDE SEQUENCE [LARGE SCALE GENOMIC DNA]</scope>
    <source>
        <strain evidence="9">4G11</strain>
    </source>
</reference>
<proteinExistence type="inferred from homology"/>
<feature type="domain" description="Glucose-methanol-choline oxidoreductase N-terminal" evidence="7">
    <location>
        <begin position="87"/>
        <end position="110"/>
    </location>
</feature>
<dbReference type="PROSITE" id="PS00624">
    <property type="entry name" value="GMC_OXRED_2"/>
    <property type="match status" value="1"/>
</dbReference>
<dbReference type="STRING" id="68895.RR42_s0735"/>
<feature type="binding site" evidence="5">
    <location>
        <begin position="97"/>
        <end position="100"/>
    </location>
    <ligand>
        <name>FAD</name>
        <dbReference type="ChEBI" id="CHEBI:57692"/>
    </ligand>
</feature>
<organism evidence="9 10">
    <name type="scientific">Cupriavidus basilensis</name>
    <dbReference type="NCBI Taxonomy" id="68895"/>
    <lineage>
        <taxon>Bacteria</taxon>
        <taxon>Pseudomonadati</taxon>
        <taxon>Pseudomonadota</taxon>
        <taxon>Betaproteobacteria</taxon>
        <taxon>Burkholderiales</taxon>
        <taxon>Burkholderiaceae</taxon>
        <taxon>Cupriavidus</taxon>
    </lineage>
</organism>
<name>A0A0C4YNZ5_9BURK</name>
<evidence type="ECO:0000256" key="3">
    <source>
        <dbReference type="ARBA" id="ARBA00022630"/>
    </source>
</evidence>
<dbReference type="Pfam" id="PF05199">
    <property type="entry name" value="GMC_oxred_C"/>
    <property type="match status" value="1"/>
</dbReference>
<dbReference type="SUPFAM" id="SSF54373">
    <property type="entry name" value="FAD-linked reductases, C-terminal domain"/>
    <property type="match status" value="1"/>
</dbReference>
<dbReference type="PROSITE" id="PS00623">
    <property type="entry name" value="GMC_OXRED_1"/>
    <property type="match status" value="1"/>
</dbReference>